<dbReference type="Proteomes" id="UP001596163">
    <property type="component" value="Unassembled WGS sequence"/>
</dbReference>
<reference evidence="3" key="1">
    <citation type="journal article" date="2019" name="Int. J. Syst. Evol. Microbiol.">
        <title>The Global Catalogue of Microorganisms (GCM) 10K type strain sequencing project: providing services to taxonomists for standard genome sequencing and annotation.</title>
        <authorList>
            <consortium name="The Broad Institute Genomics Platform"/>
            <consortium name="The Broad Institute Genome Sequencing Center for Infectious Disease"/>
            <person name="Wu L."/>
            <person name="Ma J."/>
        </authorList>
    </citation>
    <scope>NUCLEOTIDE SEQUENCE [LARGE SCALE GENOMIC DNA]</scope>
    <source>
        <strain evidence="3">CGMCC 1.7030</strain>
    </source>
</reference>
<feature type="domain" description="Outer membrane protein beta-barrel" evidence="1">
    <location>
        <begin position="48"/>
        <end position="241"/>
    </location>
</feature>
<comment type="caution">
    <text evidence="2">The sequence shown here is derived from an EMBL/GenBank/DDBJ whole genome shotgun (WGS) entry which is preliminary data.</text>
</comment>
<protein>
    <submittedName>
        <fullName evidence="2">Outer membrane beta-barrel protein</fullName>
    </submittedName>
</protein>
<accession>A0ABW0C091</accession>
<evidence type="ECO:0000313" key="2">
    <source>
        <dbReference type="EMBL" id="MFC5193387.1"/>
    </source>
</evidence>
<dbReference type="InterPro" id="IPR025665">
    <property type="entry name" value="Beta-barrel_OMP_2"/>
</dbReference>
<sequence length="269" mass="30949">MQATHFWNQLHLRRSKVIFLFASFFLLGVQAHAQGLFGLTSTSGSDDKTVSYGFFLATHTATYQIKYSDLYFNQANTIGNQIYSIYPKYNPGFSLGFTGILRLHDQTNLLFTPKIGFYEYRVDINYVTGSTITYPGTGNNVDPVQSNLGYRTEELVNEATIVELPLLFKYRSQRFNNTRMYFIGGGSYQFRTKSQDEANLDPIVTTGQDFTLEAGMGFEVYFRYFKFAPEIRFSHGLNNLYVPEKNNPQFRDAISSIRRKGITIYFNFQ</sequence>
<evidence type="ECO:0000313" key="3">
    <source>
        <dbReference type="Proteomes" id="UP001596163"/>
    </source>
</evidence>
<dbReference type="EMBL" id="JBHSKS010000018">
    <property type="protein sequence ID" value="MFC5193387.1"/>
    <property type="molecule type" value="Genomic_DNA"/>
</dbReference>
<organism evidence="2 3">
    <name type="scientific">Algoriphagus aquatilis</name>
    <dbReference type="NCBI Taxonomy" id="490186"/>
    <lineage>
        <taxon>Bacteria</taxon>
        <taxon>Pseudomonadati</taxon>
        <taxon>Bacteroidota</taxon>
        <taxon>Cytophagia</taxon>
        <taxon>Cytophagales</taxon>
        <taxon>Cyclobacteriaceae</taxon>
        <taxon>Algoriphagus</taxon>
    </lineage>
</organism>
<proteinExistence type="predicted"/>
<dbReference type="RefSeq" id="WP_377917290.1">
    <property type="nucleotide sequence ID" value="NZ_JBHSKS010000018.1"/>
</dbReference>
<dbReference type="Pfam" id="PF13568">
    <property type="entry name" value="OMP_b-brl_2"/>
    <property type="match status" value="1"/>
</dbReference>
<keyword evidence="3" id="KW-1185">Reference proteome</keyword>
<evidence type="ECO:0000259" key="1">
    <source>
        <dbReference type="Pfam" id="PF13568"/>
    </source>
</evidence>
<name>A0ABW0C091_9BACT</name>
<gene>
    <name evidence="2" type="ORF">ACFPIK_16565</name>
</gene>